<dbReference type="EMBL" id="CP099418">
    <property type="protein sequence ID" value="USW46761.1"/>
    <property type="molecule type" value="Genomic_DNA"/>
</dbReference>
<evidence type="ECO:0000256" key="1">
    <source>
        <dbReference type="SAM" id="MobiDB-lite"/>
    </source>
</evidence>
<keyword evidence="4" id="KW-1185">Reference proteome</keyword>
<keyword evidence="2" id="KW-1133">Transmembrane helix</keyword>
<evidence type="ECO:0000256" key="2">
    <source>
        <dbReference type="SAM" id="Phobius"/>
    </source>
</evidence>
<organism evidence="3 4">
    <name type="scientific">Septoria linicola</name>
    <dbReference type="NCBI Taxonomy" id="215465"/>
    <lineage>
        <taxon>Eukaryota</taxon>
        <taxon>Fungi</taxon>
        <taxon>Dikarya</taxon>
        <taxon>Ascomycota</taxon>
        <taxon>Pezizomycotina</taxon>
        <taxon>Dothideomycetes</taxon>
        <taxon>Dothideomycetidae</taxon>
        <taxon>Mycosphaerellales</taxon>
        <taxon>Mycosphaerellaceae</taxon>
        <taxon>Septoria</taxon>
    </lineage>
</organism>
<dbReference type="Proteomes" id="UP001056384">
    <property type="component" value="Chromosome 1"/>
</dbReference>
<feature type="transmembrane region" description="Helical" evidence="2">
    <location>
        <begin position="290"/>
        <end position="315"/>
    </location>
</feature>
<proteinExistence type="predicted"/>
<name>A0A9Q9AIY5_9PEZI</name>
<dbReference type="AlphaFoldDB" id="A0A9Q9AIY5"/>
<feature type="region of interest" description="Disordered" evidence="1">
    <location>
        <begin position="481"/>
        <end position="587"/>
    </location>
</feature>
<sequence length="587" mass="61468">MIVPDLTGVAKAIKQVLNTSTLATPTTDDATNMPQLSETRKWLGRSRTRGLSRASAALEAAFGAEGKQASDQQSSVEIEDVEKRQVAQTSVVVGAPVATTRTTTIRSTSTIQQTTVVENGTTRTESSSVSVVTRTVTQSASTTSSGTVITASASLTGTRTTVATAPVSTVTAPLASPPPTCPGASLDQFTDSAGITYLIKCSTTNSGAVYELVKVDNGGYGQCFSSCSNRADCVGFNYVGTDSGICYLRNVQSSDNDNTALVGSYVTCYKVDPSATPTPESGSGGRSSNVGAIAGGVVGGVLGLILLLAIIALFVRRHRRKVDERRERRSVSRPVPPPQDWYYDGIHQSTNVASISSNGHHRTGSTAKDMYTSQGGAYFMPSQQFNHTRQRSFALGPIAAKKSADPFGELTGDRTYGSNASPYAAEPGARAEGGAGVPKAGAYRRAQMLDGTPVEAGSRLKQSGSKSSMFVEHMVEMEDTSFRRSPIAQESPVLGRNSPRTDSAKDVRRNQHIMAWNRPDGGSDAPMSANLTPRTPPAARSKASSTSPDKAGLPREASFVVSPVRSGTSSRATGVAPGTLGSGVYKP</sequence>
<accession>A0A9Q9AIY5</accession>
<gene>
    <name evidence="3" type="ORF">Slin15195_G000800</name>
</gene>
<protein>
    <recommendedName>
        <fullName evidence="5">Apple domain-containing protein</fullName>
    </recommendedName>
</protein>
<keyword evidence="2" id="KW-0812">Transmembrane</keyword>
<evidence type="ECO:0000313" key="4">
    <source>
        <dbReference type="Proteomes" id="UP001056384"/>
    </source>
</evidence>
<feature type="region of interest" description="Disordered" evidence="1">
    <location>
        <begin position="322"/>
        <end position="342"/>
    </location>
</feature>
<reference evidence="3" key="1">
    <citation type="submission" date="2022-06" db="EMBL/GenBank/DDBJ databases">
        <title>Complete genome sequences of two strains of the flax pathogen Septoria linicola.</title>
        <authorList>
            <person name="Lapalu N."/>
            <person name="Simon A."/>
            <person name="Demenou B."/>
            <person name="Paumier D."/>
            <person name="Guillot M.-P."/>
            <person name="Gout L."/>
            <person name="Valade R."/>
        </authorList>
    </citation>
    <scope>NUCLEOTIDE SEQUENCE</scope>
    <source>
        <strain evidence="3">SE15195</strain>
    </source>
</reference>
<evidence type="ECO:0000313" key="3">
    <source>
        <dbReference type="EMBL" id="USW46761.1"/>
    </source>
</evidence>
<keyword evidence="2" id="KW-0472">Membrane</keyword>
<evidence type="ECO:0008006" key="5">
    <source>
        <dbReference type="Google" id="ProtNLM"/>
    </source>
</evidence>